<dbReference type="InterPro" id="IPR004154">
    <property type="entry name" value="Anticodon-bd"/>
</dbReference>
<dbReference type="InterPro" id="IPR033730">
    <property type="entry name" value="ProRS_core_prok"/>
</dbReference>
<evidence type="ECO:0000256" key="5">
    <source>
        <dbReference type="ARBA" id="ARBA00022490"/>
    </source>
</evidence>
<dbReference type="PRINTS" id="PR01046">
    <property type="entry name" value="TRNASYNTHPRO"/>
</dbReference>
<evidence type="ECO:0000256" key="6">
    <source>
        <dbReference type="ARBA" id="ARBA00022598"/>
    </source>
</evidence>
<keyword evidence="15" id="KW-1185">Reference proteome</keyword>
<name>A0A7L7KTX5_9MOLU</name>
<dbReference type="CDD" id="cd00779">
    <property type="entry name" value="ProRS_core_prok"/>
    <property type="match status" value="1"/>
</dbReference>
<dbReference type="GO" id="GO:0004827">
    <property type="term" value="F:proline-tRNA ligase activity"/>
    <property type="evidence" value="ECO:0007669"/>
    <property type="project" value="UniProtKB-UniRule"/>
</dbReference>
<dbReference type="AlphaFoldDB" id="A0A7L7KTX5"/>
<dbReference type="InterPro" id="IPR036621">
    <property type="entry name" value="Anticodon-bd_dom_sf"/>
</dbReference>
<accession>A0A7L7KTX5</accession>
<dbReference type="SUPFAM" id="SSF55681">
    <property type="entry name" value="Class II aaRS and biotin synthetases"/>
    <property type="match status" value="1"/>
</dbReference>
<dbReference type="Pfam" id="PF00587">
    <property type="entry name" value="tRNA-synt_2b"/>
    <property type="match status" value="1"/>
</dbReference>
<dbReference type="Gene3D" id="3.40.50.800">
    <property type="entry name" value="Anticodon-binding domain"/>
    <property type="match status" value="1"/>
</dbReference>
<keyword evidence="5" id="KW-0963">Cytoplasm</keyword>
<comment type="subcellular location">
    <subcellularLocation>
        <location evidence="1">Cytoplasm</location>
    </subcellularLocation>
</comment>
<organism evidence="14 15">
    <name type="scientific">Candidatus Xianfuyuplasma coldseepsis</name>
    <dbReference type="NCBI Taxonomy" id="2782163"/>
    <lineage>
        <taxon>Bacteria</taxon>
        <taxon>Bacillati</taxon>
        <taxon>Mycoplasmatota</taxon>
        <taxon>Mollicutes</taxon>
        <taxon>Candidatus Izemoplasmatales</taxon>
        <taxon>Candidatus Izemoplasmataceae</taxon>
        <taxon>Candidatus Xianfuyuplasma</taxon>
    </lineage>
</organism>
<keyword evidence="9" id="KW-0648">Protein biosynthesis</keyword>
<evidence type="ECO:0000256" key="7">
    <source>
        <dbReference type="ARBA" id="ARBA00022741"/>
    </source>
</evidence>
<dbReference type="NCBIfam" id="TIGR00409">
    <property type="entry name" value="proS_fam_II"/>
    <property type="match status" value="1"/>
</dbReference>
<feature type="domain" description="Aminoacyl-transfer RNA synthetases class-II family profile" evidence="13">
    <location>
        <begin position="33"/>
        <end position="316"/>
    </location>
</feature>
<dbReference type="InterPro" id="IPR050062">
    <property type="entry name" value="Pro-tRNA_synthetase"/>
</dbReference>
<dbReference type="EC" id="6.1.1.15" evidence="3 12"/>
<evidence type="ECO:0000256" key="4">
    <source>
        <dbReference type="ARBA" id="ARBA00019110"/>
    </source>
</evidence>
<evidence type="ECO:0000256" key="3">
    <source>
        <dbReference type="ARBA" id="ARBA00012831"/>
    </source>
</evidence>
<dbReference type="CDD" id="cd00861">
    <property type="entry name" value="ProRS_anticodon_short"/>
    <property type="match status" value="1"/>
</dbReference>
<keyword evidence="6 14" id="KW-0436">Ligase</keyword>
<dbReference type="EMBL" id="CP048914">
    <property type="protein sequence ID" value="QMS85454.1"/>
    <property type="molecule type" value="Genomic_DNA"/>
</dbReference>
<dbReference type="GO" id="GO:0005524">
    <property type="term" value="F:ATP binding"/>
    <property type="evidence" value="ECO:0007669"/>
    <property type="project" value="UniProtKB-KW"/>
</dbReference>
<evidence type="ECO:0000256" key="10">
    <source>
        <dbReference type="ARBA" id="ARBA00023146"/>
    </source>
</evidence>
<evidence type="ECO:0000256" key="9">
    <source>
        <dbReference type="ARBA" id="ARBA00022917"/>
    </source>
</evidence>
<dbReference type="RefSeq" id="WP_309544569.1">
    <property type="nucleotide sequence ID" value="NZ_CP048914.1"/>
</dbReference>
<comment type="subunit">
    <text evidence="2">Homodimer.</text>
</comment>
<sequence length="412" mass="46523">MKQSLLFVPTLKEAPKDAEVRSHKLMSRAGLVKQVAAGIYSYLPLGYRVIKKIENIIREELDKIGSSELLMPALQPRDLWEESGRWDKYGPELMRLTDRKDREFCLGPTHEEIITQVVRDYLNSYKKLPLALYQIQTKFRDEMRPRFGLMRGREFIMKDAYSFHETEAELDEWYKKFAQAYTTIFARCGLATRIVSSDVGQIGGNEADEFMVMSEVGEDTITYCMSCSYAANQEHSGLEEGDKCPVCGGTIKTAKGIEVGNIFKLGTKYSESMNAKVINKDGQQVPVVMGCYGIGISRTLMASVEQHSSDDGIVWPDEIAPFKVHLIPINYDNDVQKEVTDTLYQELIESGIEVLLDDRKERAGVKFKDADLIGLPFRVIIGKDASDGKVEFVDRKQGEKTVLPVAEVINNI</sequence>
<keyword evidence="8" id="KW-0067">ATP-binding</keyword>
<dbReference type="FunFam" id="3.30.930.10:FF:000042">
    <property type="entry name" value="probable proline--tRNA ligase, mitochondrial"/>
    <property type="match status" value="1"/>
</dbReference>
<keyword evidence="10" id="KW-0030">Aminoacyl-tRNA synthetase</keyword>
<dbReference type="InterPro" id="IPR004500">
    <property type="entry name" value="Pro-tRNA-synth_IIa_bac-type"/>
</dbReference>
<dbReference type="KEGG" id="xcl:G4Z02_06690"/>
<keyword evidence="7" id="KW-0547">Nucleotide-binding</keyword>
<gene>
    <name evidence="14" type="primary">proS</name>
    <name evidence="14" type="ORF">G4Z02_06690</name>
</gene>
<evidence type="ECO:0000313" key="14">
    <source>
        <dbReference type="EMBL" id="QMS85454.1"/>
    </source>
</evidence>
<evidence type="ECO:0000313" key="15">
    <source>
        <dbReference type="Proteomes" id="UP000514720"/>
    </source>
</evidence>
<evidence type="ECO:0000256" key="1">
    <source>
        <dbReference type="ARBA" id="ARBA00004496"/>
    </source>
</evidence>
<dbReference type="GO" id="GO:0006433">
    <property type="term" value="P:prolyl-tRNA aminoacylation"/>
    <property type="evidence" value="ECO:0007669"/>
    <property type="project" value="UniProtKB-UniRule"/>
</dbReference>
<dbReference type="GO" id="GO:0005829">
    <property type="term" value="C:cytosol"/>
    <property type="evidence" value="ECO:0007669"/>
    <property type="project" value="TreeGrafter"/>
</dbReference>
<evidence type="ECO:0000256" key="11">
    <source>
        <dbReference type="ARBA" id="ARBA00047671"/>
    </source>
</evidence>
<dbReference type="Gene3D" id="3.30.930.10">
    <property type="entry name" value="Bira Bifunctional Protein, Domain 2"/>
    <property type="match status" value="1"/>
</dbReference>
<dbReference type="InterPro" id="IPR006195">
    <property type="entry name" value="aa-tRNA-synth_II"/>
</dbReference>
<reference evidence="14 15" key="1">
    <citation type="submission" date="2020-02" db="EMBL/GenBank/DDBJ databases">
        <authorList>
            <person name="Zheng R.K."/>
            <person name="Sun C.M."/>
        </authorList>
    </citation>
    <scope>NUCLEOTIDE SEQUENCE [LARGE SCALE GENOMIC DNA]</scope>
    <source>
        <strain evidence="15">zrk13</strain>
    </source>
</reference>
<dbReference type="InterPro" id="IPR002316">
    <property type="entry name" value="Pro-tRNA-ligase_IIa"/>
</dbReference>
<evidence type="ECO:0000256" key="2">
    <source>
        <dbReference type="ARBA" id="ARBA00011738"/>
    </source>
</evidence>
<dbReference type="Pfam" id="PF03129">
    <property type="entry name" value="HGTP_anticodon"/>
    <property type="match status" value="1"/>
</dbReference>
<evidence type="ECO:0000256" key="12">
    <source>
        <dbReference type="NCBIfam" id="TIGR00409"/>
    </source>
</evidence>
<dbReference type="PANTHER" id="PTHR42753:SF2">
    <property type="entry name" value="PROLINE--TRNA LIGASE"/>
    <property type="match status" value="1"/>
</dbReference>
<dbReference type="Proteomes" id="UP000514720">
    <property type="component" value="Chromosome"/>
</dbReference>
<dbReference type="InterPro" id="IPR002314">
    <property type="entry name" value="aa-tRNA-synt_IIb"/>
</dbReference>
<dbReference type="SUPFAM" id="SSF52954">
    <property type="entry name" value="Class II aaRS ABD-related"/>
    <property type="match status" value="1"/>
</dbReference>
<evidence type="ECO:0000256" key="8">
    <source>
        <dbReference type="ARBA" id="ARBA00022840"/>
    </source>
</evidence>
<dbReference type="FunFam" id="3.40.50.800:FF:000011">
    <property type="entry name" value="Proline--tRNA ligase"/>
    <property type="match status" value="1"/>
</dbReference>
<dbReference type="PROSITE" id="PS50862">
    <property type="entry name" value="AA_TRNA_LIGASE_II"/>
    <property type="match status" value="1"/>
</dbReference>
<protein>
    <recommendedName>
        <fullName evidence="4 12">Proline--tRNA ligase</fullName>
        <ecNumber evidence="3 12">6.1.1.15</ecNumber>
    </recommendedName>
</protein>
<comment type="catalytic activity">
    <reaction evidence="11">
        <text>tRNA(Pro) + L-proline + ATP = L-prolyl-tRNA(Pro) + AMP + diphosphate</text>
        <dbReference type="Rhea" id="RHEA:14305"/>
        <dbReference type="Rhea" id="RHEA-COMP:9700"/>
        <dbReference type="Rhea" id="RHEA-COMP:9702"/>
        <dbReference type="ChEBI" id="CHEBI:30616"/>
        <dbReference type="ChEBI" id="CHEBI:33019"/>
        <dbReference type="ChEBI" id="CHEBI:60039"/>
        <dbReference type="ChEBI" id="CHEBI:78442"/>
        <dbReference type="ChEBI" id="CHEBI:78532"/>
        <dbReference type="ChEBI" id="CHEBI:456215"/>
        <dbReference type="EC" id="6.1.1.15"/>
    </reaction>
</comment>
<evidence type="ECO:0000259" key="13">
    <source>
        <dbReference type="PROSITE" id="PS50862"/>
    </source>
</evidence>
<dbReference type="InterPro" id="IPR044140">
    <property type="entry name" value="ProRS_anticodon_short"/>
</dbReference>
<dbReference type="PANTHER" id="PTHR42753">
    <property type="entry name" value="MITOCHONDRIAL RIBOSOME PROTEIN L39/PROLYL-TRNA LIGASE FAMILY MEMBER"/>
    <property type="match status" value="1"/>
</dbReference>
<proteinExistence type="predicted"/>
<dbReference type="InterPro" id="IPR045864">
    <property type="entry name" value="aa-tRNA-synth_II/BPL/LPL"/>
</dbReference>